<dbReference type="PANTHER" id="PTHR48111">
    <property type="entry name" value="REGULATOR OF RPOS"/>
    <property type="match status" value="1"/>
</dbReference>
<feature type="modified residue" description="4-aspartylphosphate" evidence="2">
    <location>
        <position position="53"/>
    </location>
</feature>
<evidence type="ECO:0000256" key="1">
    <source>
        <dbReference type="ARBA" id="ARBA00023125"/>
    </source>
</evidence>
<sequence>MSRKILIMEDDAATADYVARGLGEAGYVTDRTGDGREGFFLASEGSYDLLVVDRMMPGMDGLSVIRALRAANIGTPSIILSALGSVEDRIDGLRGGSDDYVTKPFSLAELMVRAEALLRRADRAAAAANEARLIIGDLEIDLLARAVRRGGRPIALVPREFSLLVFLARHAGHVVTRTMMLEKLWGYHFDPGTNVIDVHIGRLRRKIDEGSDHSLLHTVRGAGYRLSTEP</sequence>
<dbReference type="EMBL" id="JAINVV010000004">
    <property type="protein sequence ID" value="MBY8822291.1"/>
    <property type="molecule type" value="Genomic_DNA"/>
</dbReference>
<keyword evidence="2" id="KW-0597">Phosphoprotein</keyword>
<evidence type="ECO:0000256" key="2">
    <source>
        <dbReference type="PROSITE-ProRule" id="PRU00169"/>
    </source>
</evidence>
<dbReference type="Gene3D" id="3.40.50.2300">
    <property type="match status" value="1"/>
</dbReference>
<evidence type="ECO:0000256" key="3">
    <source>
        <dbReference type="PROSITE-ProRule" id="PRU01091"/>
    </source>
</evidence>
<dbReference type="PANTHER" id="PTHR48111:SF76">
    <property type="entry name" value="TWO-COMPONENT RESPONSE REGULATOR"/>
    <property type="match status" value="1"/>
</dbReference>
<accession>A0ABS7PLZ5</accession>
<dbReference type="CDD" id="cd19935">
    <property type="entry name" value="REC_OmpR_CusR-like"/>
    <property type="match status" value="1"/>
</dbReference>
<dbReference type="InterPro" id="IPR011006">
    <property type="entry name" value="CheY-like_superfamily"/>
</dbReference>
<keyword evidence="1 3" id="KW-0238">DNA-binding</keyword>
<dbReference type="PROSITE" id="PS51755">
    <property type="entry name" value="OMPR_PHOB"/>
    <property type="match status" value="1"/>
</dbReference>
<keyword evidence="7" id="KW-1185">Reference proteome</keyword>
<dbReference type="CDD" id="cd00383">
    <property type="entry name" value="trans_reg_C"/>
    <property type="match status" value="1"/>
</dbReference>
<proteinExistence type="predicted"/>
<name>A0ABS7PLZ5_9SPHN</name>
<feature type="domain" description="OmpR/PhoB-type" evidence="5">
    <location>
        <begin position="130"/>
        <end position="228"/>
    </location>
</feature>
<protein>
    <submittedName>
        <fullName evidence="6">Response regulator transcription factor</fullName>
    </submittedName>
</protein>
<evidence type="ECO:0000313" key="7">
    <source>
        <dbReference type="Proteomes" id="UP000706039"/>
    </source>
</evidence>
<evidence type="ECO:0000259" key="5">
    <source>
        <dbReference type="PROSITE" id="PS51755"/>
    </source>
</evidence>
<dbReference type="SUPFAM" id="SSF52172">
    <property type="entry name" value="CheY-like"/>
    <property type="match status" value="1"/>
</dbReference>
<dbReference type="Gene3D" id="1.10.10.10">
    <property type="entry name" value="Winged helix-like DNA-binding domain superfamily/Winged helix DNA-binding domain"/>
    <property type="match status" value="1"/>
</dbReference>
<dbReference type="Pfam" id="PF00072">
    <property type="entry name" value="Response_reg"/>
    <property type="match status" value="1"/>
</dbReference>
<dbReference type="RefSeq" id="WP_222989387.1">
    <property type="nucleotide sequence ID" value="NZ_JAINVV010000004.1"/>
</dbReference>
<dbReference type="InterPro" id="IPR001789">
    <property type="entry name" value="Sig_transdc_resp-reg_receiver"/>
</dbReference>
<dbReference type="SMART" id="SM00862">
    <property type="entry name" value="Trans_reg_C"/>
    <property type="match status" value="1"/>
</dbReference>
<feature type="DNA-binding region" description="OmpR/PhoB-type" evidence="3">
    <location>
        <begin position="130"/>
        <end position="228"/>
    </location>
</feature>
<dbReference type="InterPro" id="IPR001867">
    <property type="entry name" value="OmpR/PhoB-type_DNA-bd"/>
</dbReference>
<dbReference type="SMART" id="SM00448">
    <property type="entry name" value="REC"/>
    <property type="match status" value="1"/>
</dbReference>
<dbReference type="Pfam" id="PF00486">
    <property type="entry name" value="Trans_reg_C"/>
    <property type="match status" value="1"/>
</dbReference>
<comment type="caution">
    <text evidence="6">The sequence shown here is derived from an EMBL/GenBank/DDBJ whole genome shotgun (WGS) entry which is preliminary data.</text>
</comment>
<reference evidence="6 7" key="1">
    <citation type="submission" date="2021-08" db="EMBL/GenBank/DDBJ databases">
        <authorList>
            <person name="Tuo L."/>
        </authorList>
    </citation>
    <scope>NUCLEOTIDE SEQUENCE [LARGE SCALE GENOMIC DNA]</scope>
    <source>
        <strain evidence="6 7">JCM 31229</strain>
    </source>
</reference>
<evidence type="ECO:0000313" key="6">
    <source>
        <dbReference type="EMBL" id="MBY8822291.1"/>
    </source>
</evidence>
<gene>
    <name evidence="6" type="ORF">K7G82_08315</name>
</gene>
<feature type="domain" description="Response regulatory" evidence="4">
    <location>
        <begin position="4"/>
        <end position="118"/>
    </location>
</feature>
<dbReference type="PROSITE" id="PS50110">
    <property type="entry name" value="RESPONSE_REGULATORY"/>
    <property type="match status" value="1"/>
</dbReference>
<dbReference type="Gene3D" id="6.10.250.690">
    <property type="match status" value="1"/>
</dbReference>
<dbReference type="InterPro" id="IPR036388">
    <property type="entry name" value="WH-like_DNA-bd_sf"/>
</dbReference>
<organism evidence="6 7">
    <name type="scientific">Sphingomonas colocasiae</name>
    <dbReference type="NCBI Taxonomy" id="1848973"/>
    <lineage>
        <taxon>Bacteria</taxon>
        <taxon>Pseudomonadati</taxon>
        <taxon>Pseudomonadota</taxon>
        <taxon>Alphaproteobacteria</taxon>
        <taxon>Sphingomonadales</taxon>
        <taxon>Sphingomonadaceae</taxon>
        <taxon>Sphingomonas</taxon>
    </lineage>
</organism>
<dbReference type="InterPro" id="IPR039420">
    <property type="entry name" value="WalR-like"/>
</dbReference>
<evidence type="ECO:0000259" key="4">
    <source>
        <dbReference type="PROSITE" id="PS50110"/>
    </source>
</evidence>
<dbReference type="Proteomes" id="UP000706039">
    <property type="component" value="Unassembled WGS sequence"/>
</dbReference>